<evidence type="ECO:0000256" key="5">
    <source>
        <dbReference type="PROSITE-ProRule" id="PRU00309"/>
    </source>
</evidence>
<evidence type="ECO:0000259" key="7">
    <source>
        <dbReference type="PROSITE" id="PS50950"/>
    </source>
</evidence>
<feature type="compositionally biased region" description="Basic residues" evidence="6">
    <location>
        <begin position="528"/>
        <end position="537"/>
    </location>
</feature>
<dbReference type="InterPro" id="IPR027805">
    <property type="entry name" value="Transposase_HTH_dom"/>
</dbReference>
<evidence type="ECO:0000256" key="6">
    <source>
        <dbReference type="SAM" id="MobiDB-lite"/>
    </source>
</evidence>
<feature type="compositionally biased region" description="Basic and acidic residues" evidence="6">
    <location>
        <begin position="518"/>
        <end position="527"/>
    </location>
</feature>
<evidence type="ECO:0000256" key="2">
    <source>
        <dbReference type="ARBA" id="ARBA00022771"/>
    </source>
</evidence>
<keyword evidence="9" id="KW-1185">Reference proteome</keyword>
<dbReference type="InterPro" id="IPR038441">
    <property type="entry name" value="THAP_Znf_sf"/>
</dbReference>
<feature type="region of interest" description="Disordered" evidence="6">
    <location>
        <begin position="193"/>
        <end position="306"/>
    </location>
</feature>
<dbReference type="Proteomes" id="UP001642540">
    <property type="component" value="Unassembled WGS sequence"/>
</dbReference>
<evidence type="ECO:0000256" key="3">
    <source>
        <dbReference type="ARBA" id="ARBA00022833"/>
    </source>
</evidence>
<evidence type="ECO:0000313" key="9">
    <source>
        <dbReference type="Proteomes" id="UP001642540"/>
    </source>
</evidence>
<keyword evidence="1" id="KW-0479">Metal-binding</keyword>
<dbReference type="SMART" id="SM00692">
    <property type="entry name" value="DM3"/>
    <property type="match status" value="1"/>
</dbReference>
<evidence type="ECO:0000256" key="1">
    <source>
        <dbReference type="ARBA" id="ARBA00022723"/>
    </source>
</evidence>
<gene>
    <name evidence="8" type="ORF">ODALV1_LOCUS16894</name>
</gene>
<dbReference type="EMBL" id="CAXLJM020000051">
    <property type="protein sequence ID" value="CAL8115524.1"/>
    <property type="molecule type" value="Genomic_DNA"/>
</dbReference>
<organism evidence="8 9">
    <name type="scientific">Orchesella dallaii</name>
    <dbReference type="NCBI Taxonomy" id="48710"/>
    <lineage>
        <taxon>Eukaryota</taxon>
        <taxon>Metazoa</taxon>
        <taxon>Ecdysozoa</taxon>
        <taxon>Arthropoda</taxon>
        <taxon>Hexapoda</taxon>
        <taxon>Collembola</taxon>
        <taxon>Entomobryomorpha</taxon>
        <taxon>Entomobryoidea</taxon>
        <taxon>Orchesellidae</taxon>
        <taxon>Orchesellinae</taxon>
        <taxon>Orchesella</taxon>
    </lineage>
</organism>
<dbReference type="SMART" id="SM00980">
    <property type="entry name" value="THAP"/>
    <property type="match status" value="1"/>
</dbReference>
<dbReference type="Pfam" id="PF05485">
    <property type="entry name" value="THAP"/>
    <property type="match status" value="1"/>
</dbReference>
<protein>
    <recommendedName>
        <fullName evidence="7">THAP-type domain-containing protein</fullName>
    </recommendedName>
</protein>
<name>A0ABP1QZT3_9HEXA</name>
<dbReference type="Pfam" id="PF13613">
    <property type="entry name" value="HTH_Tnp_4"/>
    <property type="match status" value="1"/>
</dbReference>
<feature type="region of interest" description="Disordered" evidence="6">
    <location>
        <begin position="612"/>
        <end position="632"/>
    </location>
</feature>
<feature type="domain" description="THAP-type" evidence="7">
    <location>
        <begin position="1"/>
        <end position="89"/>
    </location>
</feature>
<feature type="region of interest" description="Disordered" evidence="6">
    <location>
        <begin position="741"/>
        <end position="761"/>
    </location>
</feature>
<feature type="compositionally biased region" description="Polar residues" evidence="6">
    <location>
        <begin position="204"/>
        <end position="219"/>
    </location>
</feature>
<accession>A0ABP1QZT3</accession>
<dbReference type="PROSITE" id="PS50950">
    <property type="entry name" value="ZF_THAP"/>
    <property type="match status" value="1"/>
</dbReference>
<sequence>MVHRCCISSCGMSVRVLEAKGLSYHKFPTKEPVRDQWVQAVIPHMDKPELFKVVPRYTRVCSRHFRKKDYCMDAKKRARLNSNAVPSVFPRKNTPLVIPSILPVSPKVSTPKAHSLPDLEPMNTIASSSSTSTAITSSTSTVTSSSNSVAFTPAEVKKSNELVTKPFEEILSRKELVIESATIQDDHLVLTVMDPASNGDPESVSISNSDDQSQASTNNKVDEQIGTGKRRKRRKWNRTAFARPAKGKRKSLPTKPESSLESVGDSLSDISLSKSVATGSQAEPPATTDGIKVQPAPSVEQHPEQHDNASLNNVTLMLSELANSSYRVASAEQELLQSIQTFSLACGADLEDVEQSDLQTNTLVPAFLHHHSSEESLFSNEESQNVRNLLEGAVPQQQTLANTEDDSLRFELVDLRIDPDMPPVPPPTYLDIEELAHQLNSSLFTDGKIPLFNIENLNLSTDSSSELPLTDSDRMFPTNDNTIKKVEVAKPSTSVAVPQAEKKSGTTKKSSSQRIKNKKAEIKPVKEKKLKGVTKRPKKDKATGKFCVERFKHSDKDIEYYTGFNSYRNFEAFFRSLEAYIERICITDVNYGVNNLPSSSDKNLCASTSAAATSESGLNQPTPPEQARKRPCQGRAMSRINELFITVIRLRRKLPEKVLGHMFCISQPTVSRVVRAWTVLLSKIIDSYPVENSVTSATAYNEHSYTSKGLGIPDAFRDLFYSDLAKSIVVTSLTPKKVKSKTKAASSNKQHHVKKSKLEKPCSSKSIVQLNDDIHHGIDLNATPDVPTNPFVADFFLDSDPDNPVPIDQLHLFDYI</sequence>
<comment type="caution">
    <text evidence="8">The sequence shown here is derived from an EMBL/GenBank/DDBJ whole genome shotgun (WGS) entry which is preliminary data.</text>
</comment>
<keyword evidence="4 5" id="KW-0238">DNA-binding</keyword>
<feature type="compositionally biased region" description="Basic residues" evidence="6">
    <location>
        <begin position="228"/>
        <end position="237"/>
    </location>
</feature>
<keyword evidence="2 5" id="KW-0863">Zinc-finger</keyword>
<evidence type="ECO:0000256" key="4">
    <source>
        <dbReference type="ARBA" id="ARBA00023125"/>
    </source>
</evidence>
<feature type="region of interest" description="Disordered" evidence="6">
    <location>
        <begin position="494"/>
        <end position="537"/>
    </location>
</feature>
<proteinExistence type="predicted"/>
<feature type="compositionally biased region" description="Polar residues" evidence="6">
    <location>
        <begin position="268"/>
        <end position="281"/>
    </location>
</feature>
<dbReference type="InterPro" id="IPR006612">
    <property type="entry name" value="THAP_Znf"/>
</dbReference>
<dbReference type="PANTHER" id="PTHR23080:SF133">
    <property type="entry name" value="SI:CH211-262I1.5-RELATED"/>
    <property type="match status" value="1"/>
</dbReference>
<dbReference type="Gene3D" id="6.20.210.20">
    <property type="entry name" value="THAP domain"/>
    <property type="match status" value="1"/>
</dbReference>
<evidence type="ECO:0000313" key="8">
    <source>
        <dbReference type="EMBL" id="CAL8115524.1"/>
    </source>
</evidence>
<dbReference type="PANTHER" id="PTHR23080">
    <property type="entry name" value="THAP DOMAIN PROTEIN"/>
    <property type="match status" value="1"/>
</dbReference>
<reference evidence="8 9" key="1">
    <citation type="submission" date="2024-08" db="EMBL/GenBank/DDBJ databases">
        <authorList>
            <person name="Cucini C."/>
            <person name="Frati F."/>
        </authorList>
    </citation>
    <scope>NUCLEOTIDE SEQUENCE [LARGE SCALE GENOMIC DNA]</scope>
</reference>
<keyword evidence="3" id="KW-0862">Zinc</keyword>
<dbReference type="SUPFAM" id="SSF57716">
    <property type="entry name" value="Glucocorticoid receptor-like (DNA-binding domain)"/>
    <property type="match status" value="1"/>
</dbReference>